<dbReference type="Proteomes" id="UP000490535">
    <property type="component" value="Unassembled WGS sequence"/>
</dbReference>
<name>A0A833UT26_ACIBZ</name>
<organism evidence="2 3">
    <name type="scientific">Acinetobacter bereziniae</name>
    <name type="common">Acinetobacter genomosp. 10</name>
    <dbReference type="NCBI Taxonomy" id="106648"/>
    <lineage>
        <taxon>Bacteria</taxon>
        <taxon>Pseudomonadati</taxon>
        <taxon>Pseudomonadota</taxon>
        <taxon>Gammaproteobacteria</taxon>
        <taxon>Moraxellales</taxon>
        <taxon>Moraxellaceae</taxon>
        <taxon>Acinetobacter</taxon>
    </lineage>
</organism>
<proteinExistence type="predicted"/>
<dbReference type="PANTHER" id="PTHR24637">
    <property type="entry name" value="COLLAGEN"/>
    <property type="match status" value="1"/>
</dbReference>
<evidence type="ECO:0008006" key="4">
    <source>
        <dbReference type="Google" id="ProtNLM"/>
    </source>
</evidence>
<evidence type="ECO:0000256" key="1">
    <source>
        <dbReference type="SAM" id="MobiDB-lite"/>
    </source>
</evidence>
<reference evidence="3" key="1">
    <citation type="journal article" date="2020" name="MBio">
        <title>Horizontal gene transfer to a defensive symbiont with a reduced genome amongst a multipartite beetle microbiome.</title>
        <authorList>
            <person name="Waterworth S.C."/>
            <person name="Florez L.V."/>
            <person name="Rees E.R."/>
            <person name="Hertweck C."/>
            <person name="Kaltenpoth M."/>
            <person name="Kwan J.C."/>
        </authorList>
    </citation>
    <scope>NUCLEOTIDE SEQUENCE [LARGE SCALE GENOMIC DNA]</scope>
</reference>
<dbReference type="AlphaFoldDB" id="A0A833UT26"/>
<feature type="compositionally biased region" description="Basic and acidic residues" evidence="1">
    <location>
        <begin position="43"/>
        <end position="58"/>
    </location>
</feature>
<protein>
    <recommendedName>
        <fullName evidence="4">Collagen-like protein</fullName>
    </recommendedName>
</protein>
<feature type="region of interest" description="Disordered" evidence="1">
    <location>
        <begin position="27"/>
        <end position="118"/>
    </location>
</feature>
<dbReference type="InterPro" id="IPR008160">
    <property type="entry name" value="Collagen"/>
</dbReference>
<evidence type="ECO:0000313" key="2">
    <source>
        <dbReference type="EMBL" id="KAF1027059.1"/>
    </source>
</evidence>
<evidence type="ECO:0000313" key="3">
    <source>
        <dbReference type="Proteomes" id="UP000490535"/>
    </source>
</evidence>
<accession>A0A833UT26</accession>
<gene>
    <name evidence="2" type="ORF">GAK29_00865</name>
</gene>
<dbReference type="Pfam" id="PF01391">
    <property type="entry name" value="Collagen"/>
    <property type="match status" value="1"/>
</dbReference>
<comment type="caution">
    <text evidence="2">The sequence shown here is derived from an EMBL/GenBank/DDBJ whole genome shotgun (WGS) entry which is preliminary data.</text>
</comment>
<feature type="compositionally biased region" description="Basic and acidic residues" evidence="1">
    <location>
        <begin position="93"/>
        <end position="105"/>
    </location>
</feature>
<dbReference type="EMBL" id="WNDP01000014">
    <property type="protein sequence ID" value="KAF1027059.1"/>
    <property type="molecule type" value="Genomic_DNA"/>
</dbReference>
<sequence>MANEPISQKPRASFIQDVDLLLISQKQQDGSYESKSAEATLLKGKDGQPGKNGADGKDGAPGVNGQPGKDGAQGQKGDRGDQGVPGINGNQGDKGDQGLKGDKGDPGPFMSTYNMSSMLSPDASNGQNLNDAAGYFFKRQLTTDSFSCYLYYKNRFYLPSNAQFTAGRIPTVNVKLKSMFVYIDSQGNVLEHKNANLYTSGPNFHSSSGRWYIEIKLIIPDVIFKPSDVNAPQIAMISDTTVVIDSLSAKRLNYGSDLSGMAGILPKANADEPISAPRIVIIAL</sequence>